<proteinExistence type="predicted"/>
<accession>A0AAD7SME0</accession>
<feature type="compositionally biased region" description="Low complexity" evidence="1">
    <location>
        <begin position="252"/>
        <end position="267"/>
    </location>
</feature>
<reference evidence="2" key="1">
    <citation type="journal article" date="2023" name="Science">
        <title>Genome structures resolve the early diversification of teleost fishes.</title>
        <authorList>
            <person name="Parey E."/>
            <person name="Louis A."/>
            <person name="Montfort J."/>
            <person name="Bouchez O."/>
            <person name="Roques C."/>
            <person name="Iampietro C."/>
            <person name="Lluch J."/>
            <person name="Castinel A."/>
            <person name="Donnadieu C."/>
            <person name="Desvignes T."/>
            <person name="Floi Bucao C."/>
            <person name="Jouanno E."/>
            <person name="Wen M."/>
            <person name="Mejri S."/>
            <person name="Dirks R."/>
            <person name="Jansen H."/>
            <person name="Henkel C."/>
            <person name="Chen W.J."/>
            <person name="Zahm M."/>
            <person name="Cabau C."/>
            <person name="Klopp C."/>
            <person name="Thompson A.W."/>
            <person name="Robinson-Rechavi M."/>
            <person name="Braasch I."/>
            <person name="Lecointre G."/>
            <person name="Bobe J."/>
            <person name="Postlethwait J.H."/>
            <person name="Berthelot C."/>
            <person name="Roest Crollius H."/>
            <person name="Guiguen Y."/>
        </authorList>
    </citation>
    <scope>NUCLEOTIDE SEQUENCE</scope>
    <source>
        <strain evidence="2">NC1722</strain>
    </source>
</reference>
<name>A0AAD7SME0_9TELE</name>
<comment type="caution">
    <text evidence="2">The sequence shown here is derived from an EMBL/GenBank/DDBJ whole genome shotgun (WGS) entry which is preliminary data.</text>
</comment>
<sequence length="267" mass="28691">MQDNSSSMHRHSTTQVHLLSMRKKGHLARCCRCRQQPTDGLQSPNMKKMDHLATSTHSMHVQCWVDRVPRNGSEQGTARLHSSCAHYKAAQWDSSEQHDSLHHRQRHPERGAACAHGTTRAGPRSKQDAQAAPRAGLLSLRHCELLLPLRPLHCQEGRGEVVQGASVPAGSGAALRPHGSSTWGLPSSCLPHHQCQPPLASSPASDVSSSRRQQPAPVPTCLQPPASPVTLDTENASQRPSGWLEDFGTENGSVVGVGVSSEGSGLS</sequence>
<feature type="region of interest" description="Disordered" evidence="1">
    <location>
        <begin position="193"/>
        <end position="267"/>
    </location>
</feature>
<evidence type="ECO:0000313" key="3">
    <source>
        <dbReference type="Proteomes" id="UP001221898"/>
    </source>
</evidence>
<evidence type="ECO:0000313" key="2">
    <source>
        <dbReference type="EMBL" id="KAJ8405115.1"/>
    </source>
</evidence>
<feature type="region of interest" description="Disordered" evidence="1">
    <location>
        <begin position="95"/>
        <end position="133"/>
    </location>
</feature>
<dbReference type="EMBL" id="JAINUG010000050">
    <property type="protein sequence ID" value="KAJ8405115.1"/>
    <property type="molecule type" value="Genomic_DNA"/>
</dbReference>
<keyword evidence="3" id="KW-1185">Reference proteome</keyword>
<organism evidence="2 3">
    <name type="scientific">Aldrovandia affinis</name>
    <dbReference type="NCBI Taxonomy" id="143900"/>
    <lineage>
        <taxon>Eukaryota</taxon>
        <taxon>Metazoa</taxon>
        <taxon>Chordata</taxon>
        <taxon>Craniata</taxon>
        <taxon>Vertebrata</taxon>
        <taxon>Euteleostomi</taxon>
        <taxon>Actinopterygii</taxon>
        <taxon>Neopterygii</taxon>
        <taxon>Teleostei</taxon>
        <taxon>Notacanthiformes</taxon>
        <taxon>Halosauridae</taxon>
        <taxon>Aldrovandia</taxon>
    </lineage>
</organism>
<feature type="compositionally biased region" description="Polar residues" evidence="1">
    <location>
        <begin position="230"/>
        <end position="240"/>
    </location>
</feature>
<gene>
    <name evidence="2" type="ORF">AAFF_G00330360</name>
</gene>
<dbReference type="AlphaFoldDB" id="A0AAD7SME0"/>
<protein>
    <submittedName>
        <fullName evidence="2">Uncharacterized protein</fullName>
    </submittedName>
</protein>
<evidence type="ECO:0000256" key="1">
    <source>
        <dbReference type="SAM" id="MobiDB-lite"/>
    </source>
</evidence>
<dbReference type="Proteomes" id="UP001221898">
    <property type="component" value="Unassembled WGS sequence"/>
</dbReference>
<feature type="compositionally biased region" description="Low complexity" evidence="1">
    <location>
        <begin position="197"/>
        <end position="210"/>
    </location>
</feature>